<sequence length="142" mass="15879">MSAISFDRQLSVEALEGDVWPDPPEGATGLVRSVHVLRRRPVGTLSPWDLARLVGQDIGLPWTLPLALEMLRDAAPKQAETGYYDDELLTAVLTRKPDTWSAFPELAQEVEGILGMLTGLSPYVQREVERFRSSLSDHRKRP</sequence>
<dbReference type="AlphaFoldDB" id="A0A853AAA2"/>
<comment type="caution">
    <text evidence="1">The sequence shown here is derived from an EMBL/GenBank/DDBJ whole genome shotgun (WGS) entry which is preliminary data.</text>
</comment>
<dbReference type="InterPro" id="IPR040547">
    <property type="entry name" value="CdiI"/>
</dbReference>
<gene>
    <name evidence="1" type="ORF">FHU37_004245</name>
</gene>
<dbReference type="Proteomes" id="UP000567795">
    <property type="component" value="Unassembled WGS sequence"/>
</dbReference>
<dbReference type="RefSeq" id="WP_312892705.1">
    <property type="nucleotide sequence ID" value="NZ_JACBZD010000001.1"/>
</dbReference>
<dbReference type="Pfam" id="PF18616">
    <property type="entry name" value="CdiI_3"/>
    <property type="match status" value="1"/>
</dbReference>
<evidence type="ECO:0000313" key="1">
    <source>
        <dbReference type="EMBL" id="NYI07302.1"/>
    </source>
</evidence>
<protein>
    <submittedName>
        <fullName evidence="1">Uncharacterized protein</fullName>
    </submittedName>
</protein>
<name>A0A853AAA2_9ACTN</name>
<evidence type="ECO:0000313" key="2">
    <source>
        <dbReference type="Proteomes" id="UP000567795"/>
    </source>
</evidence>
<reference evidence="1 2" key="1">
    <citation type="submission" date="2020-07" db="EMBL/GenBank/DDBJ databases">
        <title>Sequencing the genomes of 1000 actinobacteria strains.</title>
        <authorList>
            <person name="Klenk H.-P."/>
        </authorList>
    </citation>
    <scope>NUCLEOTIDE SEQUENCE [LARGE SCALE GENOMIC DNA]</scope>
    <source>
        <strain evidence="1 2">DSM 42178</strain>
    </source>
</reference>
<organism evidence="1 2">
    <name type="scientific">Allostreptomyces psammosilenae</name>
    <dbReference type="NCBI Taxonomy" id="1892865"/>
    <lineage>
        <taxon>Bacteria</taxon>
        <taxon>Bacillati</taxon>
        <taxon>Actinomycetota</taxon>
        <taxon>Actinomycetes</taxon>
        <taxon>Kitasatosporales</taxon>
        <taxon>Streptomycetaceae</taxon>
        <taxon>Allostreptomyces</taxon>
    </lineage>
</organism>
<keyword evidence="2" id="KW-1185">Reference proteome</keyword>
<dbReference type="EMBL" id="JACBZD010000001">
    <property type="protein sequence ID" value="NYI07302.1"/>
    <property type="molecule type" value="Genomic_DNA"/>
</dbReference>
<dbReference type="CDD" id="cd20691">
    <property type="entry name" value="CdiI_EC536-like"/>
    <property type="match status" value="1"/>
</dbReference>
<accession>A0A853AAA2</accession>
<proteinExistence type="predicted"/>